<feature type="compositionally biased region" description="Acidic residues" evidence="1">
    <location>
        <begin position="138"/>
        <end position="151"/>
    </location>
</feature>
<protein>
    <submittedName>
        <fullName evidence="2">Uncharacterized protein</fullName>
    </submittedName>
</protein>
<accession>A0A5B9W8W2</accession>
<dbReference type="EMBL" id="CP042997">
    <property type="protein sequence ID" value="QEH36535.1"/>
    <property type="molecule type" value="Genomic_DNA"/>
</dbReference>
<feature type="compositionally biased region" description="Basic and acidic residues" evidence="1">
    <location>
        <begin position="174"/>
        <end position="183"/>
    </location>
</feature>
<proteinExistence type="predicted"/>
<evidence type="ECO:0000256" key="1">
    <source>
        <dbReference type="SAM" id="MobiDB-lite"/>
    </source>
</evidence>
<dbReference type="AlphaFoldDB" id="A0A5B9W8W2"/>
<reference evidence="2 3" key="1">
    <citation type="submission" date="2019-08" db="EMBL/GenBank/DDBJ databases">
        <title>Deep-cultivation of Planctomycetes and their phenomic and genomic characterization uncovers novel biology.</title>
        <authorList>
            <person name="Wiegand S."/>
            <person name="Jogler M."/>
            <person name="Boedeker C."/>
            <person name="Pinto D."/>
            <person name="Vollmers J."/>
            <person name="Rivas-Marin E."/>
            <person name="Kohn T."/>
            <person name="Peeters S.H."/>
            <person name="Heuer A."/>
            <person name="Rast P."/>
            <person name="Oberbeckmann S."/>
            <person name="Bunk B."/>
            <person name="Jeske O."/>
            <person name="Meyerdierks A."/>
            <person name="Storesund J.E."/>
            <person name="Kallscheuer N."/>
            <person name="Luecker S."/>
            <person name="Lage O.M."/>
            <person name="Pohl T."/>
            <person name="Merkel B.J."/>
            <person name="Hornburger P."/>
            <person name="Mueller R.-W."/>
            <person name="Bruemmer F."/>
            <person name="Labrenz M."/>
            <person name="Spormann A.M."/>
            <person name="Op den Camp H."/>
            <person name="Overmann J."/>
            <person name="Amann R."/>
            <person name="Jetten M.S.M."/>
            <person name="Mascher T."/>
            <person name="Medema M.H."/>
            <person name="Devos D.P."/>
            <person name="Kaster A.-K."/>
            <person name="Ovreas L."/>
            <person name="Rohde M."/>
            <person name="Galperin M.Y."/>
            <person name="Jogler C."/>
        </authorList>
    </citation>
    <scope>NUCLEOTIDE SEQUENCE [LARGE SCALE GENOMIC DNA]</scope>
    <source>
        <strain evidence="2 3">OJF2</strain>
    </source>
</reference>
<evidence type="ECO:0000313" key="2">
    <source>
        <dbReference type="EMBL" id="QEH36535.1"/>
    </source>
</evidence>
<dbReference type="OrthoDB" id="301819at2"/>
<dbReference type="Proteomes" id="UP000324233">
    <property type="component" value="Chromosome"/>
</dbReference>
<organism evidence="2 3">
    <name type="scientific">Aquisphaera giovannonii</name>
    <dbReference type="NCBI Taxonomy" id="406548"/>
    <lineage>
        <taxon>Bacteria</taxon>
        <taxon>Pseudomonadati</taxon>
        <taxon>Planctomycetota</taxon>
        <taxon>Planctomycetia</taxon>
        <taxon>Isosphaerales</taxon>
        <taxon>Isosphaeraceae</taxon>
        <taxon>Aquisphaera</taxon>
    </lineage>
</organism>
<evidence type="ECO:0000313" key="3">
    <source>
        <dbReference type="Proteomes" id="UP000324233"/>
    </source>
</evidence>
<gene>
    <name evidence="2" type="ORF">OJF2_51190</name>
</gene>
<sequence>MTLRDDAILLSGFIYGASPSIPEPIRQAIERVTSHFEEKAGSAAGQPEPEPLQEKPSSEVLDDFGGFSQTTEVHRASSTDSAAPAQPDPESTSVKKPRKTRNWSPEKRAAQADRIRAINQRKREANRQPLVENRDEPAVAEEPDPVPEFDEADLRITIPKPRRKSQLTDDDWPEIERMLEQGRTRRAIASDYDEDPADLDAFIASHQQKERPKGEAPASPSGGTSDATRRPT</sequence>
<feature type="compositionally biased region" description="Basic and acidic residues" evidence="1">
    <location>
        <begin position="104"/>
        <end position="137"/>
    </location>
</feature>
<dbReference type="KEGG" id="agv:OJF2_51190"/>
<name>A0A5B9W8W2_9BACT</name>
<feature type="region of interest" description="Disordered" evidence="1">
    <location>
        <begin position="32"/>
        <end position="232"/>
    </location>
</feature>
<keyword evidence="3" id="KW-1185">Reference proteome</keyword>
<dbReference type="RefSeq" id="WP_148596208.1">
    <property type="nucleotide sequence ID" value="NZ_CP042997.1"/>
</dbReference>